<feature type="transmembrane region" description="Helical" evidence="6">
    <location>
        <begin position="406"/>
        <end position="429"/>
    </location>
</feature>
<feature type="domain" description="Major facilitator superfamily (MFS) profile" evidence="7">
    <location>
        <begin position="14"/>
        <end position="503"/>
    </location>
</feature>
<comment type="subcellular location">
    <subcellularLocation>
        <location evidence="1">Cell membrane</location>
        <topology evidence="1">Multi-pass membrane protein</topology>
    </subcellularLocation>
</comment>
<evidence type="ECO:0000313" key="9">
    <source>
        <dbReference type="Proteomes" id="UP000669179"/>
    </source>
</evidence>
<comment type="caution">
    <text evidence="8">The sequence shown here is derived from an EMBL/GenBank/DDBJ whole genome shotgun (WGS) entry which is preliminary data.</text>
</comment>
<feature type="transmembrane region" description="Helical" evidence="6">
    <location>
        <begin position="238"/>
        <end position="258"/>
    </location>
</feature>
<dbReference type="PROSITE" id="PS50850">
    <property type="entry name" value="MFS"/>
    <property type="match status" value="1"/>
</dbReference>
<keyword evidence="3 6" id="KW-1133">Transmembrane helix</keyword>
<evidence type="ECO:0000256" key="5">
    <source>
        <dbReference type="SAM" id="MobiDB-lite"/>
    </source>
</evidence>
<feature type="compositionally biased region" description="Basic and acidic residues" evidence="5">
    <location>
        <begin position="510"/>
        <end position="525"/>
    </location>
</feature>
<feature type="transmembrane region" description="Helical" evidence="6">
    <location>
        <begin position="312"/>
        <end position="334"/>
    </location>
</feature>
<feature type="transmembrane region" description="Helical" evidence="6">
    <location>
        <begin position="48"/>
        <end position="68"/>
    </location>
</feature>
<evidence type="ECO:0000256" key="4">
    <source>
        <dbReference type="ARBA" id="ARBA00023136"/>
    </source>
</evidence>
<feature type="transmembrane region" description="Helical" evidence="6">
    <location>
        <begin position="441"/>
        <end position="464"/>
    </location>
</feature>
<dbReference type="RefSeq" id="WP_208255957.1">
    <property type="nucleotide sequence ID" value="NZ_JAGEOJ010000005.1"/>
</dbReference>
<keyword evidence="2 6" id="KW-0812">Transmembrane</keyword>
<dbReference type="SUPFAM" id="SSF103473">
    <property type="entry name" value="MFS general substrate transporter"/>
    <property type="match status" value="1"/>
</dbReference>
<evidence type="ECO:0000256" key="1">
    <source>
        <dbReference type="ARBA" id="ARBA00004651"/>
    </source>
</evidence>
<feature type="region of interest" description="Disordered" evidence="5">
    <location>
        <begin position="503"/>
        <end position="525"/>
    </location>
</feature>
<feature type="transmembrane region" description="Helical" evidence="6">
    <location>
        <begin position="105"/>
        <end position="128"/>
    </location>
</feature>
<feature type="transmembrane region" description="Helical" evidence="6">
    <location>
        <begin position="140"/>
        <end position="162"/>
    </location>
</feature>
<dbReference type="CDD" id="cd17321">
    <property type="entry name" value="MFS_MMR_MDR_like"/>
    <property type="match status" value="1"/>
</dbReference>
<proteinExistence type="predicted"/>
<accession>A0A939P916</accession>
<name>A0A939P916_9ACTN</name>
<feature type="transmembrane region" description="Helical" evidence="6">
    <location>
        <begin position="264"/>
        <end position="285"/>
    </location>
</feature>
<keyword evidence="9" id="KW-1185">Reference proteome</keyword>
<feature type="transmembrane region" description="Helical" evidence="6">
    <location>
        <begin position="12"/>
        <end position="36"/>
    </location>
</feature>
<feature type="transmembrane region" description="Helical" evidence="6">
    <location>
        <begin position="374"/>
        <end position="394"/>
    </location>
</feature>
<dbReference type="GO" id="GO:0022857">
    <property type="term" value="F:transmembrane transporter activity"/>
    <property type="evidence" value="ECO:0007669"/>
    <property type="project" value="InterPro"/>
</dbReference>
<organism evidence="8 9">
    <name type="scientific">Actinomadura barringtoniae</name>
    <dbReference type="NCBI Taxonomy" id="1427535"/>
    <lineage>
        <taxon>Bacteria</taxon>
        <taxon>Bacillati</taxon>
        <taxon>Actinomycetota</taxon>
        <taxon>Actinomycetes</taxon>
        <taxon>Streptosporangiales</taxon>
        <taxon>Thermomonosporaceae</taxon>
        <taxon>Actinomadura</taxon>
    </lineage>
</organism>
<dbReference type="InterPro" id="IPR036259">
    <property type="entry name" value="MFS_trans_sf"/>
</dbReference>
<dbReference type="EMBL" id="JAGEOJ010000005">
    <property type="protein sequence ID" value="MBO2448317.1"/>
    <property type="molecule type" value="Genomic_DNA"/>
</dbReference>
<feature type="transmembrane region" description="Helical" evidence="6">
    <location>
        <begin position="203"/>
        <end position="226"/>
    </location>
</feature>
<feature type="transmembrane region" description="Helical" evidence="6">
    <location>
        <begin position="476"/>
        <end position="494"/>
    </location>
</feature>
<keyword evidence="4 6" id="KW-0472">Membrane</keyword>
<dbReference type="Proteomes" id="UP000669179">
    <property type="component" value="Unassembled WGS sequence"/>
</dbReference>
<dbReference type="Pfam" id="PF07690">
    <property type="entry name" value="MFS_1"/>
    <property type="match status" value="2"/>
</dbReference>
<sequence length="525" mass="53879">MTRHFRLPERRWAALLVVLGAAFMDLVDVTIVGVALRPIQSDLGASYATGQWITAGYALAFALLLVTGGRLGDIHGRRRVFMIGVAGFTVASALAATAVTPGMLITARIAQGAFGGVMVPQVMSIIATEFPLGRGRTAAISLYGIVLGLGQVSGPLLGGLLAGGHATGHGGASGAGFGADPGTGLGGGVGGGFDGGLDAGFGVGWRAIFLVNIPIGLAALAGAARWLRESRADRPERLDLAGVLLISVTSFLLAYPLVQGREQGWPPWAVASLIAGVPMAAAFTFHQRRRERAGRPVLVPTRLFRLRSFSGGLVLLLVLFCGVSGYFIVLAWTLQFGLGWTPMHVALTGLAWPAGIACTAQLTNRFGPPRARLLVRIGTPIMTLGTAGLAATVLDRGNAVTTWDLTPWMFGAGVGMGLTIPILSNLVLGELPEADAGAASGLLNSVIQIGNALGVALGGVIFFGEGGAAPADFPGAGARALLCSAAAFALAALLSPLLPRRVPGTGPGLDDERPADTSRLLRTDR</sequence>
<dbReference type="PANTHER" id="PTHR42718">
    <property type="entry name" value="MAJOR FACILITATOR SUPERFAMILY MULTIDRUG TRANSPORTER MFSC"/>
    <property type="match status" value="1"/>
</dbReference>
<dbReference type="PANTHER" id="PTHR42718:SF39">
    <property type="entry name" value="ACTINORHODIN TRANSPORTER-RELATED"/>
    <property type="match status" value="1"/>
</dbReference>
<feature type="transmembrane region" description="Helical" evidence="6">
    <location>
        <begin position="80"/>
        <end position="99"/>
    </location>
</feature>
<gene>
    <name evidence="8" type="ORF">J4573_14525</name>
</gene>
<evidence type="ECO:0000256" key="3">
    <source>
        <dbReference type="ARBA" id="ARBA00022989"/>
    </source>
</evidence>
<feature type="transmembrane region" description="Helical" evidence="6">
    <location>
        <begin position="340"/>
        <end position="362"/>
    </location>
</feature>
<protein>
    <submittedName>
        <fullName evidence="8">MFS transporter</fullName>
    </submittedName>
</protein>
<dbReference type="InterPro" id="IPR011701">
    <property type="entry name" value="MFS"/>
</dbReference>
<dbReference type="GO" id="GO:0005886">
    <property type="term" value="C:plasma membrane"/>
    <property type="evidence" value="ECO:0007669"/>
    <property type="project" value="UniProtKB-SubCell"/>
</dbReference>
<evidence type="ECO:0000259" key="7">
    <source>
        <dbReference type="PROSITE" id="PS50850"/>
    </source>
</evidence>
<evidence type="ECO:0000256" key="2">
    <source>
        <dbReference type="ARBA" id="ARBA00022692"/>
    </source>
</evidence>
<evidence type="ECO:0000313" key="8">
    <source>
        <dbReference type="EMBL" id="MBO2448317.1"/>
    </source>
</evidence>
<dbReference type="Gene3D" id="1.20.1720.10">
    <property type="entry name" value="Multidrug resistance protein D"/>
    <property type="match status" value="2"/>
</dbReference>
<dbReference type="AlphaFoldDB" id="A0A939P916"/>
<reference evidence="8" key="1">
    <citation type="submission" date="2021-03" db="EMBL/GenBank/DDBJ databases">
        <authorList>
            <person name="Kanchanasin P."/>
            <person name="Saeng-In P."/>
            <person name="Phongsopitanun W."/>
            <person name="Yuki M."/>
            <person name="Kudo T."/>
            <person name="Ohkuma M."/>
            <person name="Tanasupawat S."/>
        </authorList>
    </citation>
    <scope>NUCLEOTIDE SEQUENCE</scope>
    <source>
        <strain evidence="8">GKU 128</strain>
    </source>
</reference>
<dbReference type="InterPro" id="IPR020846">
    <property type="entry name" value="MFS_dom"/>
</dbReference>
<evidence type="ECO:0000256" key="6">
    <source>
        <dbReference type="SAM" id="Phobius"/>
    </source>
</evidence>